<feature type="non-terminal residue" evidence="1">
    <location>
        <position position="14"/>
    </location>
</feature>
<name>A0A392U9S0_9FABA</name>
<sequence length="14" mass="1491">MDEVDLSLIAGTNL</sequence>
<protein>
    <submittedName>
        <fullName evidence="1">Uncharacterized protein</fullName>
    </submittedName>
</protein>
<organism evidence="1 2">
    <name type="scientific">Trifolium medium</name>
    <dbReference type="NCBI Taxonomy" id="97028"/>
    <lineage>
        <taxon>Eukaryota</taxon>
        <taxon>Viridiplantae</taxon>
        <taxon>Streptophyta</taxon>
        <taxon>Embryophyta</taxon>
        <taxon>Tracheophyta</taxon>
        <taxon>Spermatophyta</taxon>
        <taxon>Magnoliopsida</taxon>
        <taxon>eudicotyledons</taxon>
        <taxon>Gunneridae</taxon>
        <taxon>Pentapetalae</taxon>
        <taxon>rosids</taxon>
        <taxon>fabids</taxon>
        <taxon>Fabales</taxon>
        <taxon>Fabaceae</taxon>
        <taxon>Papilionoideae</taxon>
        <taxon>50 kb inversion clade</taxon>
        <taxon>NPAAA clade</taxon>
        <taxon>Hologalegina</taxon>
        <taxon>IRL clade</taxon>
        <taxon>Trifolieae</taxon>
        <taxon>Trifolium</taxon>
    </lineage>
</organism>
<comment type="caution">
    <text evidence="1">The sequence shown here is derived from an EMBL/GenBank/DDBJ whole genome shotgun (WGS) entry which is preliminary data.</text>
</comment>
<evidence type="ECO:0000313" key="1">
    <source>
        <dbReference type="EMBL" id="MCI68475.1"/>
    </source>
</evidence>
<accession>A0A392U9S0</accession>
<proteinExistence type="predicted"/>
<evidence type="ECO:0000313" key="2">
    <source>
        <dbReference type="Proteomes" id="UP000265520"/>
    </source>
</evidence>
<dbReference type="Proteomes" id="UP000265520">
    <property type="component" value="Unassembled WGS sequence"/>
</dbReference>
<keyword evidence="2" id="KW-1185">Reference proteome</keyword>
<dbReference type="EMBL" id="LXQA010737144">
    <property type="protein sequence ID" value="MCI68475.1"/>
    <property type="molecule type" value="Genomic_DNA"/>
</dbReference>
<reference evidence="1 2" key="1">
    <citation type="journal article" date="2018" name="Front. Plant Sci.">
        <title>Red Clover (Trifolium pratense) and Zigzag Clover (T. medium) - A Picture of Genomic Similarities and Differences.</title>
        <authorList>
            <person name="Dluhosova J."/>
            <person name="Istvanek J."/>
            <person name="Nedelnik J."/>
            <person name="Repkova J."/>
        </authorList>
    </citation>
    <scope>NUCLEOTIDE SEQUENCE [LARGE SCALE GENOMIC DNA]</scope>
    <source>
        <strain evidence="2">cv. 10/8</strain>
        <tissue evidence="1">Leaf</tissue>
    </source>
</reference>